<dbReference type="Gene3D" id="3.40.1010.10">
    <property type="entry name" value="Cobalt-precorrin-4 Transmethylase, Domain 1"/>
    <property type="match status" value="1"/>
</dbReference>
<dbReference type="EMBL" id="FOQH01000009">
    <property type="protein sequence ID" value="SFI79916.1"/>
    <property type="molecule type" value="Genomic_DNA"/>
</dbReference>
<dbReference type="InterPro" id="IPR051810">
    <property type="entry name" value="Precorrin_MeTrfase"/>
</dbReference>
<organism evidence="9 10">
    <name type="scientific">Albimonas pacifica</name>
    <dbReference type="NCBI Taxonomy" id="1114924"/>
    <lineage>
        <taxon>Bacteria</taxon>
        <taxon>Pseudomonadati</taxon>
        <taxon>Pseudomonadota</taxon>
        <taxon>Alphaproteobacteria</taxon>
        <taxon>Rhodobacterales</taxon>
        <taxon>Paracoccaceae</taxon>
        <taxon>Albimonas</taxon>
    </lineage>
</organism>
<dbReference type="CDD" id="cd11646">
    <property type="entry name" value="Precorrin_3B_C17_MT"/>
    <property type="match status" value="1"/>
</dbReference>
<keyword evidence="5" id="KW-0949">S-adenosyl-L-methionine</keyword>
<name>A0A1I3L5X5_9RHOB</name>
<dbReference type="PANTHER" id="PTHR47036:SF1">
    <property type="entry name" value="COBALT-FACTOR III C(17)-METHYLTRANSFERASE-RELATED"/>
    <property type="match status" value="1"/>
</dbReference>
<dbReference type="UniPathway" id="UPA00148"/>
<evidence type="ECO:0000256" key="3">
    <source>
        <dbReference type="ARBA" id="ARBA00022603"/>
    </source>
</evidence>
<dbReference type="InterPro" id="IPR006363">
    <property type="entry name" value="Cbl_synth_CobJ/CibH_dom"/>
</dbReference>
<feature type="domain" description="CobE/GbiG C-terminal" evidence="7">
    <location>
        <begin position="214"/>
        <end position="332"/>
    </location>
</feature>
<dbReference type="RefSeq" id="WP_092862856.1">
    <property type="nucleotide sequence ID" value="NZ_FOQH01000009.1"/>
</dbReference>
<dbReference type="SUPFAM" id="SSF159672">
    <property type="entry name" value="CbiG N-terminal domain-like"/>
    <property type="match status" value="1"/>
</dbReference>
<dbReference type="InterPro" id="IPR000878">
    <property type="entry name" value="4pyrrol_Mease"/>
</dbReference>
<reference evidence="9 10" key="1">
    <citation type="submission" date="2016-10" db="EMBL/GenBank/DDBJ databases">
        <authorList>
            <person name="de Groot N.N."/>
        </authorList>
    </citation>
    <scope>NUCLEOTIDE SEQUENCE [LARGE SCALE GENOMIC DNA]</scope>
    <source>
        <strain evidence="9 10">CGMCC 1.11030</strain>
    </source>
</reference>
<evidence type="ECO:0000256" key="1">
    <source>
        <dbReference type="ARBA" id="ARBA00004953"/>
    </source>
</evidence>
<dbReference type="Gene3D" id="3.30.420.180">
    <property type="entry name" value="CobE/GbiG C-terminal domain"/>
    <property type="match status" value="1"/>
</dbReference>
<evidence type="ECO:0000256" key="2">
    <source>
        <dbReference type="ARBA" id="ARBA00022573"/>
    </source>
</evidence>
<dbReference type="InterPro" id="IPR021744">
    <property type="entry name" value="CbiG_N"/>
</dbReference>
<proteinExistence type="predicted"/>
<dbReference type="GO" id="GO:0009236">
    <property type="term" value="P:cobalamin biosynthetic process"/>
    <property type="evidence" value="ECO:0007669"/>
    <property type="project" value="UniProtKB-UniPathway"/>
</dbReference>
<dbReference type="InterPro" id="IPR014776">
    <property type="entry name" value="4pyrrole_Mease_sub2"/>
</dbReference>
<evidence type="ECO:0000259" key="7">
    <source>
        <dbReference type="Pfam" id="PF01890"/>
    </source>
</evidence>
<evidence type="ECO:0000313" key="10">
    <source>
        <dbReference type="Proteomes" id="UP000199377"/>
    </source>
</evidence>
<dbReference type="OrthoDB" id="9772960at2"/>
<evidence type="ECO:0000256" key="5">
    <source>
        <dbReference type="ARBA" id="ARBA00022691"/>
    </source>
</evidence>
<dbReference type="InterPro" id="IPR002750">
    <property type="entry name" value="CobE/GbiG_C"/>
</dbReference>
<keyword evidence="4 9" id="KW-0808">Transferase</keyword>
<dbReference type="Pfam" id="PF11760">
    <property type="entry name" value="CbiG_N"/>
    <property type="match status" value="1"/>
</dbReference>
<gene>
    <name evidence="9" type="ORF">SAMN05216258_109215</name>
</gene>
<dbReference type="Proteomes" id="UP000199377">
    <property type="component" value="Unassembled WGS sequence"/>
</dbReference>
<dbReference type="AlphaFoldDB" id="A0A1I3L5X5"/>
<evidence type="ECO:0000259" key="6">
    <source>
        <dbReference type="Pfam" id="PF00590"/>
    </source>
</evidence>
<dbReference type="PANTHER" id="PTHR47036">
    <property type="entry name" value="COBALT-FACTOR III C(17)-METHYLTRANSFERASE-RELATED"/>
    <property type="match status" value="1"/>
</dbReference>
<dbReference type="GO" id="GO:0032259">
    <property type="term" value="P:methylation"/>
    <property type="evidence" value="ECO:0007669"/>
    <property type="project" value="UniProtKB-KW"/>
</dbReference>
<keyword evidence="9" id="KW-0378">Hydrolase</keyword>
<comment type="pathway">
    <text evidence="1">Cofactor biosynthesis; adenosylcobalamin biosynthesis.</text>
</comment>
<dbReference type="Pfam" id="PF01890">
    <property type="entry name" value="CbiG_C"/>
    <property type="match status" value="1"/>
</dbReference>
<keyword evidence="3 9" id="KW-0489">Methyltransferase</keyword>
<dbReference type="InterPro" id="IPR036518">
    <property type="entry name" value="CobE/GbiG_C_sf"/>
</dbReference>
<protein>
    <submittedName>
        <fullName evidence="9">Cobalt-precorrin 5A hydrolase / precorrin-3B C17-methyltransferase</fullName>
    </submittedName>
</protein>
<feature type="domain" description="Cobalamin synthesis G N-terminal" evidence="8">
    <location>
        <begin position="56"/>
        <end position="135"/>
    </location>
</feature>
<keyword evidence="10" id="KW-1185">Reference proteome</keyword>
<dbReference type="InterPro" id="IPR035996">
    <property type="entry name" value="4pyrrol_Methylase_sf"/>
</dbReference>
<feature type="domain" description="Tetrapyrrole methylase" evidence="6">
    <location>
        <begin position="349"/>
        <end position="564"/>
    </location>
</feature>
<dbReference type="NCBIfam" id="TIGR01466">
    <property type="entry name" value="cobJ_cbiH"/>
    <property type="match status" value="1"/>
</dbReference>
<evidence type="ECO:0000256" key="4">
    <source>
        <dbReference type="ARBA" id="ARBA00022679"/>
    </source>
</evidence>
<keyword evidence="2" id="KW-0169">Cobalamin biosynthesis</keyword>
<dbReference type="SUPFAM" id="SSF53790">
    <property type="entry name" value="Tetrapyrrole methylase"/>
    <property type="match status" value="1"/>
</dbReference>
<dbReference type="InterPro" id="IPR014777">
    <property type="entry name" value="4pyrrole_Mease_sub1"/>
</dbReference>
<accession>A0A1I3L5X5</accession>
<dbReference type="GO" id="GO:0008168">
    <property type="term" value="F:methyltransferase activity"/>
    <property type="evidence" value="ECO:0007669"/>
    <property type="project" value="UniProtKB-KW"/>
</dbReference>
<dbReference type="InterPro" id="IPR038029">
    <property type="entry name" value="GbiG_N_sf"/>
</dbReference>
<dbReference type="Pfam" id="PF00590">
    <property type="entry name" value="TP_methylase"/>
    <property type="match status" value="1"/>
</dbReference>
<dbReference type="Gene3D" id="3.40.50.11220">
    <property type="match status" value="1"/>
</dbReference>
<dbReference type="GO" id="GO:0016787">
    <property type="term" value="F:hydrolase activity"/>
    <property type="evidence" value="ECO:0007669"/>
    <property type="project" value="UniProtKB-KW"/>
</dbReference>
<dbReference type="SUPFAM" id="SSF159664">
    <property type="entry name" value="CobE/GbiG C-terminal domain-like"/>
    <property type="match status" value="1"/>
</dbReference>
<evidence type="ECO:0000259" key="8">
    <source>
        <dbReference type="Pfam" id="PF11760"/>
    </source>
</evidence>
<dbReference type="Gene3D" id="3.30.950.10">
    <property type="entry name" value="Methyltransferase, Cobalt-precorrin-4 Transmethylase, Domain 2"/>
    <property type="match status" value="1"/>
</dbReference>
<dbReference type="STRING" id="1114924.SAMN05216258_109215"/>
<evidence type="ECO:0000313" key="9">
    <source>
        <dbReference type="EMBL" id="SFI79916.1"/>
    </source>
</evidence>
<sequence length="620" mass="63562">MTDTPVSPGLRAPVFVALTDAGEALARRALAAVAPGADLASGVVRCGPGAAPAAETLRALFAAGRPVVGVMAAGILVRALAPMLGDKRAEPAVVALAEDGSAAVPLLGGHRGANALARRLGEALGGVAAVTTAGDVSLGVALDAPPQGWRLEAPADAKAAMAGLLAGRPARLSGEAEWLAPLAGRVAAEPAAEDAPVVLTVEGCAPLVYRRARLVLGVGCARYCAPEQMIGLVRKTLAENGFAAAEVAEVRSIDLKADEAAIRALGEDLGVPVRFHSAAELEALTPRLANPSEVVFAEVGCHGVAEASALAGAGEASVLAFEKEKSADATVAGAVIAGAAAPSRARGRLSVVGIGPGAADWRTPEASRLVAAAEEVVGYNLYIDLLGPLAAGKPRADFALGEEEARCRHALERAGEGRDVALVCSGDAGIYAMGALVMELLDRPAERGGVSDAARRVEVVMAPGISALQAASARAGALIGHDFCAVSLSDLLTPREDVLKRLRAAAAGDFVTALYNPVSRRRRDLLDACREIMLEHRPAETPVLLAHSLGRPEERLELRTLATLKTDEVDMLTVVMIGASRSRAFRTGDAGAGAQGWRIYTPRGYAKRIDAAPKSTEEVS</sequence>